<organism evidence="1 2">
    <name type="scientific">Suillus placidus</name>
    <dbReference type="NCBI Taxonomy" id="48579"/>
    <lineage>
        <taxon>Eukaryota</taxon>
        <taxon>Fungi</taxon>
        <taxon>Dikarya</taxon>
        <taxon>Basidiomycota</taxon>
        <taxon>Agaricomycotina</taxon>
        <taxon>Agaricomycetes</taxon>
        <taxon>Agaricomycetidae</taxon>
        <taxon>Boletales</taxon>
        <taxon>Suillineae</taxon>
        <taxon>Suillaceae</taxon>
        <taxon>Suillus</taxon>
    </lineage>
</organism>
<name>A0A9P7A7Y9_9AGAM</name>
<dbReference type="Proteomes" id="UP000714275">
    <property type="component" value="Unassembled WGS sequence"/>
</dbReference>
<protein>
    <submittedName>
        <fullName evidence="1">Uncharacterized protein</fullName>
    </submittedName>
</protein>
<gene>
    <name evidence="1" type="ORF">EV702DRAFT_1176084</name>
</gene>
<comment type="caution">
    <text evidence="1">The sequence shown here is derived from an EMBL/GenBank/DDBJ whole genome shotgun (WGS) entry which is preliminary data.</text>
</comment>
<dbReference type="AlphaFoldDB" id="A0A9P7A7Y9"/>
<keyword evidence="2" id="KW-1185">Reference proteome</keyword>
<sequence length="431" mass="48481">MPSEITWSCLSTISKSPTSKILQHEPALLLQSLWHKVNETIIPALGLDLGKNTISENCARHWLKKLGYELTSVKKGVYVDGHECADVVEYRKAFLAQVAENKHLWNKYDDKTLDVIEPTLLPGEQKHVPVHHDESIFRSNELQQRKGQGKAIHMSDFITDQTAKDTTLPLNEHLKFIPLFEWTYPGAVTEFFFDQSAAHGAFTVNTLNANEMNVKPGGKQCWMHSTTIPADNPNPALCDVTQDMHFAENLPSDHQFYEFHGQPKGMKVVLEECGLWDSSCAGNSGKALIGDCTSCSPEDNLHPNESTTCCMRKVLSLQADFLAEKPQLQLVIKATGHKCYFLPKFHCELNPIEMYWGLRVLADGTFPTARRLVPEILGACPTKVIQAFYRKTWMPIGLDAKQAEHAVKKYHSHRKVGMGIMTEMAILNNPE</sequence>
<proteinExistence type="predicted"/>
<dbReference type="OrthoDB" id="2449121at2759"/>
<accession>A0A9P7A7Y9</accession>
<reference evidence="1" key="1">
    <citation type="journal article" date="2020" name="New Phytol.">
        <title>Comparative genomics reveals dynamic genome evolution in host specialist ectomycorrhizal fungi.</title>
        <authorList>
            <person name="Lofgren L.A."/>
            <person name="Nguyen N.H."/>
            <person name="Vilgalys R."/>
            <person name="Ruytinx J."/>
            <person name="Liao H.L."/>
            <person name="Branco S."/>
            <person name="Kuo A."/>
            <person name="LaButti K."/>
            <person name="Lipzen A."/>
            <person name="Andreopoulos W."/>
            <person name="Pangilinan J."/>
            <person name="Riley R."/>
            <person name="Hundley H."/>
            <person name="Na H."/>
            <person name="Barry K."/>
            <person name="Grigoriev I.V."/>
            <person name="Stajich J.E."/>
            <person name="Kennedy P.G."/>
        </authorList>
    </citation>
    <scope>NUCLEOTIDE SEQUENCE</scope>
    <source>
        <strain evidence="1">DOB743</strain>
    </source>
</reference>
<dbReference type="EMBL" id="JABBWD010000001">
    <property type="protein sequence ID" value="KAG1784165.1"/>
    <property type="molecule type" value="Genomic_DNA"/>
</dbReference>
<evidence type="ECO:0000313" key="1">
    <source>
        <dbReference type="EMBL" id="KAG1784165.1"/>
    </source>
</evidence>
<dbReference type="PANTHER" id="PTHR35871">
    <property type="entry name" value="EXPRESSED PROTEIN"/>
    <property type="match status" value="1"/>
</dbReference>
<evidence type="ECO:0000313" key="2">
    <source>
        <dbReference type="Proteomes" id="UP000714275"/>
    </source>
</evidence>
<dbReference type="PANTHER" id="PTHR35871:SF1">
    <property type="entry name" value="CXC1-LIKE CYSTEINE CLUSTER ASSOCIATED WITH KDZ TRANSPOSASES DOMAIN-CONTAINING PROTEIN"/>
    <property type="match status" value="1"/>
</dbReference>